<protein>
    <recommendedName>
        <fullName evidence="2">Endonuclease/exonuclease/phosphatase domain-containing protein</fullName>
    </recommendedName>
</protein>
<feature type="region of interest" description="Disordered" evidence="1">
    <location>
        <begin position="86"/>
        <end position="108"/>
    </location>
</feature>
<evidence type="ECO:0000313" key="4">
    <source>
        <dbReference type="Proteomes" id="UP000238274"/>
    </source>
</evidence>
<evidence type="ECO:0000256" key="1">
    <source>
        <dbReference type="SAM" id="MobiDB-lite"/>
    </source>
</evidence>
<feature type="region of interest" description="Disordered" evidence="1">
    <location>
        <begin position="693"/>
        <end position="727"/>
    </location>
</feature>
<feature type="domain" description="Endonuclease/exonuclease/phosphatase" evidence="2">
    <location>
        <begin position="252"/>
        <end position="461"/>
    </location>
</feature>
<keyword evidence="4" id="KW-1185">Reference proteome</keyword>
<dbReference type="Gene3D" id="3.60.10.10">
    <property type="entry name" value="Endonuclease/exonuclease/phosphatase"/>
    <property type="match status" value="1"/>
</dbReference>
<reference evidence="4" key="3">
    <citation type="journal article" date="2018" name="Mol. Plant Microbe Interact.">
        <title>Genome sequence resources for the wheat stripe rust pathogen (Puccinia striiformis f. sp. tritici) and the barley stripe rust pathogen (Puccinia striiformis f. sp. hordei).</title>
        <authorList>
            <person name="Xia C."/>
            <person name="Wang M."/>
            <person name="Yin C."/>
            <person name="Cornejo O.E."/>
            <person name="Hulbert S.H."/>
            <person name="Chen X."/>
        </authorList>
    </citation>
    <scope>NUCLEOTIDE SEQUENCE [LARGE SCALE GENOMIC DNA]</scope>
    <source>
        <strain evidence="4">93TX-2</strain>
    </source>
</reference>
<dbReference type="GO" id="GO:0003824">
    <property type="term" value="F:catalytic activity"/>
    <property type="evidence" value="ECO:0007669"/>
    <property type="project" value="InterPro"/>
</dbReference>
<dbReference type="AlphaFoldDB" id="A0A2S4UPE4"/>
<dbReference type="VEuPathDB" id="FungiDB:PSTT_07773"/>
<dbReference type="InterPro" id="IPR005135">
    <property type="entry name" value="Endo/exonuclease/phosphatase"/>
</dbReference>
<gene>
    <name evidence="3" type="ORF">PSHT_13643</name>
</gene>
<dbReference type="InterPro" id="IPR036691">
    <property type="entry name" value="Endo/exonu/phosph_ase_sf"/>
</dbReference>
<accession>A0A2S4UPE4</accession>
<evidence type="ECO:0000259" key="2">
    <source>
        <dbReference type="Pfam" id="PF03372"/>
    </source>
</evidence>
<feature type="region of interest" description="Disordered" evidence="1">
    <location>
        <begin position="1"/>
        <end position="20"/>
    </location>
</feature>
<feature type="non-terminal residue" evidence="3">
    <location>
        <position position="1"/>
    </location>
</feature>
<dbReference type="OrthoDB" id="2506849at2759"/>
<dbReference type="Pfam" id="PF03372">
    <property type="entry name" value="Exo_endo_phos"/>
    <property type="match status" value="1"/>
</dbReference>
<dbReference type="VEuPathDB" id="FungiDB:PSHT_13643"/>
<sequence length="727" mass="80896">VGSLSKTSTNHMMNTTKENQNSQMALCSDDAWKCSALNGGLSTGPVWCGTRGVAKSLFGGAFYNSRLAGPSTSLSGGGDWPLIGGQTTVEKSGDRNQPTSVSEGCGKNGEITSKVTIDLRYEKASTEVPKTREDLTRYTLTNSGTVTTPQMYSALQNSLRRNPLVYDAIVKVIPVSQPTRRNRFDIWIKNEYAAGLQVALKLDYMGRKKLAEEIKHSNLSYEQLIMEKARDAVIQIPKVVKETQQSNPCNLATWNVNGINSKLPAVRSYMVGNSLAIMGIQEHLRTINPYVPGIREYVIFEKPREKGFRGHCLYVHQHLAAHEVSTPCRNIIHIKVFGLTGQRPWNIVSVYMPSGTSQRTARNKVWGEIETTLKSLTSIEDPLITLMGDLNDDTVSVTKKLSKGAFKLLNLAVANDPTKTSTRNLKDKEGRYLDHVIHSPAARSLVDKTQVDDVSFDISDHWPVLIKTNLKNVKLMPTKKVWNRKHIVGHGRDLALSNRWDTKNLVKQSRKARALYNTALLENDHVNLPGLRKSMEEKGRRVKLLRSARVNKTLVKNEGANFHRTVQTAQGKRLHTPRVWHQTQLVSPRTHVPKKNCGGPRKLLHIHQACDTLDEEEDGEVDGVALPNKLDAQAFLQAIRQIQRNSAPGKSGVLAIHLKKFLEVECQLQISKDWKDPEMDWYGDKCYPKPIDHSVASAGGANDPSIDPSPQHHAGVHTAENSASTLE</sequence>
<feature type="compositionally biased region" description="Polar residues" evidence="1">
    <location>
        <begin position="86"/>
        <end position="102"/>
    </location>
</feature>
<organism evidence="3 4">
    <name type="scientific">Puccinia striiformis</name>
    <dbReference type="NCBI Taxonomy" id="27350"/>
    <lineage>
        <taxon>Eukaryota</taxon>
        <taxon>Fungi</taxon>
        <taxon>Dikarya</taxon>
        <taxon>Basidiomycota</taxon>
        <taxon>Pucciniomycotina</taxon>
        <taxon>Pucciniomycetes</taxon>
        <taxon>Pucciniales</taxon>
        <taxon>Pucciniaceae</taxon>
        <taxon>Puccinia</taxon>
    </lineage>
</organism>
<reference evidence="4" key="2">
    <citation type="journal article" date="2018" name="BMC Genomics">
        <title>Genomic insights into host adaptation between the wheat stripe rust pathogen (Puccinia striiformis f. sp. tritici) and the barley stripe rust pathogen (Puccinia striiformis f. sp. hordei).</title>
        <authorList>
            <person name="Xia C."/>
            <person name="Wang M."/>
            <person name="Yin C."/>
            <person name="Cornejo O.E."/>
            <person name="Hulbert S.H."/>
            <person name="Chen X."/>
        </authorList>
    </citation>
    <scope>NUCLEOTIDE SEQUENCE [LARGE SCALE GENOMIC DNA]</scope>
    <source>
        <strain evidence="4">93TX-2</strain>
    </source>
</reference>
<proteinExistence type="predicted"/>
<dbReference type="Proteomes" id="UP000238274">
    <property type="component" value="Unassembled WGS sequence"/>
</dbReference>
<name>A0A2S4UPE4_9BASI</name>
<dbReference type="SUPFAM" id="SSF56219">
    <property type="entry name" value="DNase I-like"/>
    <property type="match status" value="1"/>
</dbReference>
<reference evidence="3 4" key="1">
    <citation type="submission" date="2017-12" db="EMBL/GenBank/DDBJ databases">
        <title>Gene loss provides genomic basis for host adaptation in cereal stripe rust fungi.</title>
        <authorList>
            <person name="Xia C."/>
        </authorList>
    </citation>
    <scope>NUCLEOTIDE SEQUENCE [LARGE SCALE GENOMIC DNA]</scope>
    <source>
        <strain evidence="3 4">93TX-2</strain>
    </source>
</reference>
<dbReference type="EMBL" id="PKSM01000280">
    <property type="protein sequence ID" value="POV99139.1"/>
    <property type="molecule type" value="Genomic_DNA"/>
</dbReference>
<dbReference type="VEuPathDB" id="FungiDB:PSTT_07772"/>
<evidence type="ECO:0000313" key="3">
    <source>
        <dbReference type="EMBL" id="POV99139.1"/>
    </source>
</evidence>
<comment type="caution">
    <text evidence="3">The sequence shown here is derived from an EMBL/GenBank/DDBJ whole genome shotgun (WGS) entry which is preliminary data.</text>
</comment>